<gene>
    <name evidence="2" type="ORF">CBP76_07200</name>
</gene>
<keyword evidence="1" id="KW-1133">Transmembrane helix</keyword>
<evidence type="ECO:0000313" key="3">
    <source>
        <dbReference type="Proteomes" id="UP000235649"/>
    </source>
</evidence>
<organism evidence="2 3">
    <name type="scientific">Companilactobacillus nuruki</name>
    <dbReference type="NCBI Taxonomy" id="1993540"/>
    <lineage>
        <taxon>Bacteria</taxon>
        <taxon>Bacillati</taxon>
        <taxon>Bacillota</taxon>
        <taxon>Bacilli</taxon>
        <taxon>Lactobacillales</taxon>
        <taxon>Lactobacillaceae</taxon>
        <taxon>Companilactobacillus</taxon>
    </lineage>
</organism>
<protein>
    <submittedName>
        <fullName evidence="2">Uncharacterized protein</fullName>
    </submittedName>
</protein>
<feature type="transmembrane region" description="Helical" evidence="1">
    <location>
        <begin position="62"/>
        <end position="84"/>
    </location>
</feature>
<name>A0A2N7AU01_9LACO</name>
<feature type="transmembrane region" description="Helical" evidence="1">
    <location>
        <begin position="34"/>
        <end position="56"/>
    </location>
</feature>
<feature type="transmembrane region" description="Helical" evidence="1">
    <location>
        <begin position="6"/>
        <end position="27"/>
    </location>
</feature>
<reference evidence="2 3" key="1">
    <citation type="submission" date="2017-05" db="EMBL/GenBank/DDBJ databases">
        <title>Lactobacillus nurukis nov., sp. nov., isolated from nuruk.</title>
        <authorList>
            <person name="Kim S.-J."/>
        </authorList>
    </citation>
    <scope>NUCLEOTIDE SEQUENCE [LARGE SCALE GENOMIC DNA]</scope>
    <source>
        <strain evidence="2 3">SYF10-1a</strain>
    </source>
</reference>
<keyword evidence="1" id="KW-0472">Membrane</keyword>
<evidence type="ECO:0000313" key="2">
    <source>
        <dbReference type="EMBL" id="PMD70271.1"/>
    </source>
</evidence>
<dbReference type="EMBL" id="NIPR01000022">
    <property type="protein sequence ID" value="PMD70271.1"/>
    <property type="molecule type" value="Genomic_DNA"/>
</dbReference>
<dbReference type="AlphaFoldDB" id="A0A2N7AU01"/>
<feature type="transmembrane region" description="Helical" evidence="1">
    <location>
        <begin position="96"/>
        <end position="118"/>
    </location>
</feature>
<accession>A0A2N7AU01</accession>
<evidence type="ECO:0000256" key="1">
    <source>
        <dbReference type="SAM" id="Phobius"/>
    </source>
</evidence>
<keyword evidence="1" id="KW-0812">Transmembrane</keyword>
<sequence length="589" mass="65895">MELLFFKITFIFVFAGLIPAVGVVGYSIYKKDHILAVTSLIANGILFLAAYLTVFMLVPNQYFVSIVMWNLISLIVSLGVNMLILDFQGNDDMNFISLSSVSAVFAVLIIFGVFMFAIRLGSTKNSANTVETKVSQQVNKAPMPVISSKNKEVAVANSVKTVKAQIQNSLSNVPNSNVYDVDHLRVQTYRGKMVYIAPLDFDGSYFRYRHYKKVDGYFIVDATSKNAKPKFVKREMKYTPSAYFGHDAYRKIYSKVAGSLYSMDGNTPQLEIDDSGKPYYISTLYKRIGVSNRPNFHYKKVAVLDAETGSVRIYDLNNKPEWLDIAVDPTVSSWQIKSWGQERKGWWNAYGIGGSREGVIKSVSKAGTEGTDQQLTPVLFNKHIYYFASMTSTNSKQTSVLGYMYVNAANGKTYYYREKNDAMTPERASSLAENRMKQTQWKSSMPLLYMIDGKPTWIVSMLDDNGAFMSYVYLLASGNGTQSTVAVGTDAKSTLAKYRSLFDSSTAIPTGKGKISNVEGNIYRLNINATKVSFILNGDSKIYTLSLKEFPKGQFVQAGDNVKFEANIYQKSGDVKSEFENKTITEENK</sequence>
<proteinExistence type="predicted"/>
<comment type="caution">
    <text evidence="2">The sequence shown here is derived from an EMBL/GenBank/DDBJ whole genome shotgun (WGS) entry which is preliminary data.</text>
</comment>
<dbReference type="OrthoDB" id="3169575at2"/>
<keyword evidence="3" id="KW-1185">Reference proteome</keyword>
<dbReference type="RefSeq" id="WP_102196259.1">
    <property type="nucleotide sequence ID" value="NZ_NIPR01000022.1"/>
</dbReference>
<dbReference type="Proteomes" id="UP000235649">
    <property type="component" value="Unassembled WGS sequence"/>
</dbReference>